<organism evidence="2 3">
    <name type="scientific">Gordonia araii NBRC 100433</name>
    <dbReference type="NCBI Taxonomy" id="1073574"/>
    <lineage>
        <taxon>Bacteria</taxon>
        <taxon>Bacillati</taxon>
        <taxon>Actinomycetota</taxon>
        <taxon>Actinomycetes</taxon>
        <taxon>Mycobacteriales</taxon>
        <taxon>Gordoniaceae</taxon>
        <taxon>Gordonia</taxon>
    </lineage>
</organism>
<dbReference type="AlphaFoldDB" id="G7GYG9"/>
<sequence length="411" mass="44898">MLRDHAHHTVFTDGFYKDEGRDFAVRLLLGYCFSGGADAGEVLATIAECRDGHDREWSNAWLELGRRLVADADASAANGHRVSAASAYLRAANYLSQAFDGLDGVAERLPVFAEHRAAWEKFVDNGDFTAQRLAIPYEDTTLPGWFLAPAHDWSGATLVTINGSDGSVSAMWSAAAFGALRRGLAVVLFDGPGQQSMLFERGVGFRPDWEAVLTPVTDHVLTLPGVDPARLALYGISQAGYWVPRSLAFEHRYAAAVADPGVVDVQSSWLAPMPKHLHDLLAAGNAKAFNRDLGLGLKASPETRRIWDWRARPYRQSDSEATYFDTLQAVGEYTIGPEIAAQISTPLLITDPEDEQFWPGQSDELAARCADGIATIARFSASQGANFHCQPLARALTDERMFDWLDEKLAG</sequence>
<keyword evidence="3" id="KW-1185">Reference proteome</keyword>
<dbReference type="Gene3D" id="1.20.1440.110">
    <property type="entry name" value="acylaminoacyl peptidase"/>
    <property type="match status" value="1"/>
</dbReference>
<protein>
    <recommendedName>
        <fullName evidence="4">Dipeptidyl aminopeptidase</fullName>
    </recommendedName>
</protein>
<comment type="similarity">
    <text evidence="1">Belongs to the AB hydrolase superfamily.</text>
</comment>
<comment type="caution">
    <text evidence="2">The sequence shown here is derived from an EMBL/GenBank/DDBJ whole genome shotgun (WGS) entry which is preliminary data.</text>
</comment>
<dbReference type="InterPro" id="IPR050261">
    <property type="entry name" value="FrsA_esterase"/>
</dbReference>
<dbReference type="PANTHER" id="PTHR22946:SF12">
    <property type="entry name" value="CONIDIAL PIGMENT BIOSYNTHESIS PROTEIN AYG1 (AFU_ORTHOLOGUE AFUA_2G17550)"/>
    <property type="match status" value="1"/>
</dbReference>
<name>G7GYG9_9ACTN</name>
<evidence type="ECO:0008006" key="4">
    <source>
        <dbReference type="Google" id="ProtNLM"/>
    </source>
</evidence>
<dbReference type="Gene3D" id="3.40.50.1820">
    <property type="entry name" value="alpha/beta hydrolase"/>
    <property type="match status" value="1"/>
</dbReference>
<evidence type="ECO:0000313" key="2">
    <source>
        <dbReference type="EMBL" id="GAB08644.1"/>
    </source>
</evidence>
<dbReference type="EMBL" id="BAEE01000013">
    <property type="protein sequence ID" value="GAB08644.1"/>
    <property type="molecule type" value="Genomic_DNA"/>
</dbReference>
<reference evidence="2 3" key="1">
    <citation type="submission" date="2011-11" db="EMBL/GenBank/DDBJ databases">
        <title>Whole genome shotgun sequence of Gordonia araii NBRC 100433.</title>
        <authorList>
            <person name="Yoshida Y."/>
            <person name="Hosoyama A."/>
            <person name="Tsuchikane K."/>
            <person name="Katsumata H."/>
            <person name="Yamazaki S."/>
            <person name="Fujita N."/>
        </authorList>
    </citation>
    <scope>NUCLEOTIDE SEQUENCE [LARGE SCALE GENOMIC DNA]</scope>
    <source>
        <strain evidence="2 3">NBRC 100433</strain>
    </source>
</reference>
<proteinExistence type="inferred from homology"/>
<dbReference type="PANTHER" id="PTHR22946">
    <property type="entry name" value="DIENELACTONE HYDROLASE DOMAIN-CONTAINING PROTEIN-RELATED"/>
    <property type="match status" value="1"/>
</dbReference>
<accession>G7GYG9</accession>
<dbReference type="OrthoDB" id="9765647at2"/>
<dbReference type="Proteomes" id="UP000035088">
    <property type="component" value="Unassembled WGS sequence"/>
</dbReference>
<dbReference type="RefSeq" id="WP_007320721.1">
    <property type="nucleotide sequence ID" value="NZ_BAEE01000013.1"/>
</dbReference>
<evidence type="ECO:0000256" key="1">
    <source>
        <dbReference type="ARBA" id="ARBA00008645"/>
    </source>
</evidence>
<evidence type="ECO:0000313" key="3">
    <source>
        <dbReference type="Proteomes" id="UP000035088"/>
    </source>
</evidence>
<dbReference type="SUPFAM" id="SSF53474">
    <property type="entry name" value="alpha/beta-Hydrolases"/>
    <property type="match status" value="1"/>
</dbReference>
<gene>
    <name evidence="2" type="ORF">GOARA_013_00880</name>
</gene>
<dbReference type="InterPro" id="IPR029058">
    <property type="entry name" value="AB_hydrolase_fold"/>
</dbReference>